<organism evidence="9 10">
    <name type="scientific">Flavobacterium cheonhonense</name>
    <dbReference type="NCBI Taxonomy" id="706185"/>
    <lineage>
        <taxon>Bacteria</taxon>
        <taxon>Pseudomonadati</taxon>
        <taxon>Bacteroidota</taxon>
        <taxon>Flavobacteriia</taxon>
        <taxon>Flavobacteriales</taxon>
        <taxon>Flavobacteriaceae</taxon>
        <taxon>Flavobacterium</taxon>
    </lineage>
</organism>
<evidence type="ECO:0000259" key="8">
    <source>
        <dbReference type="Pfam" id="PF17768"/>
    </source>
</evidence>
<feature type="domain" description="DDH" evidence="6">
    <location>
        <begin position="78"/>
        <end position="228"/>
    </location>
</feature>
<dbReference type="Proteomes" id="UP001500968">
    <property type="component" value="Unassembled WGS sequence"/>
</dbReference>
<protein>
    <recommendedName>
        <fullName evidence="2">Single-stranded-DNA-specific exonuclease RecJ</fullName>
    </recommendedName>
</protein>
<keyword evidence="5 9" id="KW-0269">Exonuclease</keyword>
<dbReference type="Pfam" id="PF17768">
    <property type="entry name" value="RecJ_OB"/>
    <property type="match status" value="1"/>
</dbReference>
<dbReference type="Pfam" id="PF02272">
    <property type="entry name" value="DHHA1"/>
    <property type="match status" value="1"/>
</dbReference>
<dbReference type="InterPro" id="IPR051673">
    <property type="entry name" value="SSDNA_exonuclease_RecJ"/>
</dbReference>
<dbReference type="PANTHER" id="PTHR30255">
    <property type="entry name" value="SINGLE-STRANDED-DNA-SPECIFIC EXONUCLEASE RECJ"/>
    <property type="match status" value="1"/>
</dbReference>
<dbReference type="SUPFAM" id="SSF64182">
    <property type="entry name" value="DHH phosphoesterases"/>
    <property type="match status" value="1"/>
</dbReference>
<evidence type="ECO:0000256" key="5">
    <source>
        <dbReference type="ARBA" id="ARBA00022839"/>
    </source>
</evidence>
<dbReference type="InterPro" id="IPR001667">
    <property type="entry name" value="DDH_dom"/>
</dbReference>
<keyword evidence="10" id="KW-1185">Reference proteome</keyword>
<evidence type="ECO:0000256" key="1">
    <source>
        <dbReference type="ARBA" id="ARBA00005915"/>
    </source>
</evidence>
<dbReference type="InterPro" id="IPR038763">
    <property type="entry name" value="DHH_sf"/>
</dbReference>
<evidence type="ECO:0000313" key="10">
    <source>
        <dbReference type="Proteomes" id="UP001500968"/>
    </source>
</evidence>
<dbReference type="PANTHER" id="PTHR30255:SF2">
    <property type="entry name" value="SINGLE-STRANDED-DNA-SPECIFIC EXONUCLEASE RECJ"/>
    <property type="match status" value="1"/>
</dbReference>
<sequence>MRWTLKTKPSPEKVKALAAELKVDELIAMLLVQRGIETYEAARQFFRPSLADLHNPYLMKDMDKAVARIEAAIANAENILVFGDYDVDGTTAVSLVSSYLKSFYPNVATYIPDRYNEGYGVSYQGIDFADDNGFTLIIALDCGIKSIDHVAYAKAKNIDFIIGDHHRPGDTLPEAVAVLDPKRTDCNYPYDELCGCGVGFKLIQALAQNRNQTVADLVPYLDLVATAIAADIVPMTGENRVLAKFGLEVINSSPRPGIKALVQNVKKKTLTITDVVFIIAPRINAAGRIKHGNEAVALLTEYDLEQAEFFASEIEQHNSDRKDLDKLITAEALSQITENNETKKFTTVVYQENWHKGVIGIVASRLTETYYRPTIVFTKSGDKLAASARSVKDFDIYNALEACAVHLEQFGGHMYAAGMTLKEENYATFKEAFERTVEETIHPDLLTPEIAVDAEINLTDINEKLIRILNQFEPFGPQNMTPVFMTKGLKDSGYAKGIGADEDHLKLYVKQNNSPGFGAIGFGLGKKLDLVKNQQSFDAVYCIDENEFNGKVSVQLRFKDLR</sequence>
<evidence type="ECO:0000259" key="7">
    <source>
        <dbReference type="Pfam" id="PF02272"/>
    </source>
</evidence>
<dbReference type="NCBIfam" id="TIGR00644">
    <property type="entry name" value="recJ"/>
    <property type="match status" value="1"/>
</dbReference>
<dbReference type="EMBL" id="BAABCR010000015">
    <property type="protein sequence ID" value="GAA4035091.1"/>
    <property type="molecule type" value="Genomic_DNA"/>
</dbReference>
<evidence type="ECO:0000256" key="2">
    <source>
        <dbReference type="ARBA" id="ARBA00019841"/>
    </source>
</evidence>
<comment type="caution">
    <text evidence="9">The sequence shown here is derived from an EMBL/GenBank/DDBJ whole genome shotgun (WGS) entry which is preliminary data.</text>
</comment>
<dbReference type="InterPro" id="IPR003156">
    <property type="entry name" value="DHHA1_dom"/>
</dbReference>
<evidence type="ECO:0000256" key="4">
    <source>
        <dbReference type="ARBA" id="ARBA00022801"/>
    </source>
</evidence>
<dbReference type="Pfam" id="PF01368">
    <property type="entry name" value="DHH"/>
    <property type="match status" value="1"/>
</dbReference>
<dbReference type="InterPro" id="IPR041122">
    <property type="entry name" value="RecJ_OB"/>
</dbReference>
<proteinExistence type="inferred from homology"/>
<dbReference type="InterPro" id="IPR004610">
    <property type="entry name" value="RecJ"/>
</dbReference>
<evidence type="ECO:0000313" key="9">
    <source>
        <dbReference type="EMBL" id="GAA4035091.1"/>
    </source>
</evidence>
<evidence type="ECO:0000256" key="3">
    <source>
        <dbReference type="ARBA" id="ARBA00022722"/>
    </source>
</evidence>
<feature type="domain" description="DHHA1" evidence="7">
    <location>
        <begin position="348"/>
        <end position="438"/>
    </location>
</feature>
<dbReference type="GO" id="GO:0004527">
    <property type="term" value="F:exonuclease activity"/>
    <property type="evidence" value="ECO:0007669"/>
    <property type="project" value="UniProtKB-KW"/>
</dbReference>
<gene>
    <name evidence="9" type="primary">recJ</name>
    <name evidence="9" type="ORF">GCM10022386_20310</name>
</gene>
<dbReference type="Gene3D" id="3.90.1640.30">
    <property type="match status" value="1"/>
</dbReference>
<comment type="similarity">
    <text evidence="1">Belongs to the RecJ family.</text>
</comment>
<feature type="domain" description="RecJ OB" evidence="8">
    <location>
        <begin position="452"/>
        <end position="560"/>
    </location>
</feature>
<dbReference type="Gene3D" id="3.10.310.30">
    <property type="match status" value="1"/>
</dbReference>
<reference evidence="10" key="1">
    <citation type="journal article" date="2019" name="Int. J. Syst. Evol. Microbiol.">
        <title>The Global Catalogue of Microorganisms (GCM) 10K type strain sequencing project: providing services to taxonomists for standard genome sequencing and annotation.</title>
        <authorList>
            <consortium name="The Broad Institute Genomics Platform"/>
            <consortium name="The Broad Institute Genome Sequencing Center for Infectious Disease"/>
            <person name="Wu L."/>
            <person name="Ma J."/>
        </authorList>
    </citation>
    <scope>NUCLEOTIDE SEQUENCE [LARGE SCALE GENOMIC DNA]</scope>
    <source>
        <strain evidence="10">JCM 17064</strain>
    </source>
</reference>
<name>A0ABP7U575_9FLAO</name>
<evidence type="ECO:0000259" key="6">
    <source>
        <dbReference type="Pfam" id="PF01368"/>
    </source>
</evidence>
<dbReference type="RefSeq" id="WP_324689806.1">
    <property type="nucleotide sequence ID" value="NZ_BAABCR010000015.1"/>
</dbReference>
<keyword evidence="3" id="KW-0540">Nuclease</keyword>
<keyword evidence="4" id="KW-0378">Hydrolase</keyword>
<accession>A0ABP7U575</accession>